<name>A0A812D973_ACAPH</name>
<dbReference type="InterPro" id="IPR013783">
    <property type="entry name" value="Ig-like_fold"/>
</dbReference>
<keyword evidence="3" id="KW-1015">Disulfide bond</keyword>
<dbReference type="PANTHER" id="PTHR10075">
    <property type="entry name" value="BASIGIN RELATED"/>
    <property type="match status" value="1"/>
</dbReference>
<accession>A0A812D973</accession>
<evidence type="ECO:0000313" key="8">
    <source>
        <dbReference type="Proteomes" id="UP000597762"/>
    </source>
</evidence>
<evidence type="ECO:0000256" key="3">
    <source>
        <dbReference type="ARBA" id="ARBA00023157"/>
    </source>
</evidence>
<dbReference type="InterPro" id="IPR007110">
    <property type="entry name" value="Ig-like_dom"/>
</dbReference>
<evidence type="ECO:0000256" key="5">
    <source>
        <dbReference type="SAM" id="MobiDB-lite"/>
    </source>
</evidence>
<gene>
    <name evidence="7" type="ORF">SPHA_48399</name>
</gene>
<dbReference type="OrthoDB" id="6157814at2759"/>
<keyword evidence="2" id="KW-0963">Cytoplasm</keyword>
<dbReference type="SMART" id="SM00408">
    <property type="entry name" value="IGc2"/>
    <property type="match status" value="2"/>
</dbReference>
<dbReference type="GO" id="GO:0007411">
    <property type="term" value="P:axon guidance"/>
    <property type="evidence" value="ECO:0007669"/>
    <property type="project" value="TreeGrafter"/>
</dbReference>
<keyword evidence="4" id="KW-0393">Immunoglobulin domain</keyword>
<proteinExistence type="predicted"/>
<protein>
    <submittedName>
        <fullName evidence="7">TTN</fullName>
        <ecNumber evidence="7">2.7.11.1</ecNumber>
    </submittedName>
</protein>
<comment type="caution">
    <text evidence="7">The sequence shown here is derived from an EMBL/GenBank/DDBJ whole genome shotgun (WGS) entry which is preliminary data.</text>
</comment>
<dbReference type="Gene3D" id="2.60.40.10">
    <property type="entry name" value="Immunoglobulins"/>
    <property type="match status" value="2"/>
</dbReference>
<evidence type="ECO:0000259" key="6">
    <source>
        <dbReference type="PROSITE" id="PS50835"/>
    </source>
</evidence>
<dbReference type="GO" id="GO:0005737">
    <property type="term" value="C:cytoplasm"/>
    <property type="evidence" value="ECO:0007669"/>
    <property type="project" value="UniProtKB-SubCell"/>
</dbReference>
<dbReference type="SMART" id="SM00015">
    <property type="entry name" value="IQ"/>
    <property type="match status" value="1"/>
</dbReference>
<feature type="compositionally biased region" description="Basic and acidic residues" evidence="5">
    <location>
        <begin position="1"/>
        <end position="17"/>
    </location>
</feature>
<dbReference type="SMART" id="SM00409">
    <property type="entry name" value="IG"/>
    <property type="match status" value="2"/>
</dbReference>
<keyword evidence="8" id="KW-1185">Reference proteome</keyword>
<dbReference type="Pfam" id="PF00612">
    <property type="entry name" value="IQ"/>
    <property type="match status" value="1"/>
</dbReference>
<evidence type="ECO:0000256" key="1">
    <source>
        <dbReference type="ARBA" id="ARBA00004496"/>
    </source>
</evidence>
<dbReference type="GO" id="GO:0070593">
    <property type="term" value="P:dendrite self-avoidance"/>
    <property type="evidence" value="ECO:0007669"/>
    <property type="project" value="TreeGrafter"/>
</dbReference>
<dbReference type="Pfam" id="PF07679">
    <property type="entry name" value="I-set"/>
    <property type="match status" value="2"/>
</dbReference>
<dbReference type="GO" id="GO:0005886">
    <property type="term" value="C:plasma membrane"/>
    <property type="evidence" value="ECO:0007669"/>
    <property type="project" value="TreeGrafter"/>
</dbReference>
<sequence length="919" mass="103041">MVSMIEEAKELEEKPEVESLPSTKEITIGEEQLISIIATEKTIDTEAMEAVVSIKKDSLSDEEFFEVLSTEVKETEFEEIKPEETKIAITATTKTLVAEDITPEFRDTVKKVCEEAEVQPQSDEVLISEMEQIITPSHKETILADSEETGKEISTITLKSDLEIKPKVSDEIPKELSTISILTVASEDSDITAVEKVTDIIPTIEEEAKADEIITTEPLEITVSSSATSVTKEEVDKLTESTTLDVIPHEEMKPQSEELQITLTSAAVAPTEKTIVAISEETKPEEKISVVAAEPQIPQVSEFVLPVVEQAKITSKITTSIKEGEAPVSDEKVKDIPSQITINIESKEISTEKQEPLIGKVEETFIYEDEEKESGDEVFDVPEESTEKVTLQQIQSGDLQISVKSEMVSMIEEAKELEEKPEVESLPSTKEITIGEEQLISIIATEKTIDTEAMEAVVSIKKDSLSDEEFFEVPSTEVKETEFEEIKPEETKIAITATTKTLLAEDITPEIKDIVEKICEETEVQPQSDEVLISESIVAIRHIFVEPKKKLPGPKDVQSLKEDNLVLKREDTSYFEAQSEITDVMKPSFIKKPSSEIRADKHTNAKIEYTVLANPEPTFTWFHDGSRINLEEKRYHFDVNKEAQMYNLCLNIDDIGVQDSGRYTVVISNIAGKDSFTVKLTIDDEDYDDFIDASELIDISEKESALVIEVKKPGDMAPVFEIFLFNQTVDEAESVSFVCTYKGQPLPDIEWRFNGSPIQDGEIYHIIPEQGKSTLMIPEVYPEDAGTYTVKAFNKYGEAQSSCVLDVIEFSDEEEVVAAEAATKIQAAFRGFKTRKEMKKITTVTATQETVELVQPETVEEPAQKKIMEIISEAKPEMISQILKVSRLLVLAYQAWLLILNQLNWQQLKQMLFEKMCLT</sequence>
<feature type="domain" description="Ig-like" evidence="6">
    <location>
        <begin position="587"/>
        <end position="681"/>
    </location>
</feature>
<dbReference type="PROSITE" id="PS50835">
    <property type="entry name" value="IG_LIKE"/>
    <property type="match status" value="2"/>
</dbReference>
<feature type="region of interest" description="Disordered" evidence="5">
    <location>
        <begin position="1"/>
        <end position="24"/>
    </location>
</feature>
<dbReference type="FunFam" id="2.60.40.10:FF:000032">
    <property type="entry name" value="palladin isoform X1"/>
    <property type="match status" value="1"/>
</dbReference>
<dbReference type="GO" id="GO:0004674">
    <property type="term" value="F:protein serine/threonine kinase activity"/>
    <property type="evidence" value="ECO:0007669"/>
    <property type="project" value="UniProtKB-EC"/>
</dbReference>
<comment type="subcellular location">
    <subcellularLocation>
        <location evidence="1">Cytoplasm</location>
    </subcellularLocation>
</comment>
<dbReference type="AlphaFoldDB" id="A0A812D973"/>
<dbReference type="CDD" id="cd23767">
    <property type="entry name" value="IQCD"/>
    <property type="match status" value="1"/>
</dbReference>
<evidence type="ECO:0000256" key="2">
    <source>
        <dbReference type="ARBA" id="ARBA00022490"/>
    </source>
</evidence>
<dbReference type="EC" id="2.7.11.1" evidence="7"/>
<dbReference type="GO" id="GO:0030424">
    <property type="term" value="C:axon"/>
    <property type="evidence" value="ECO:0007669"/>
    <property type="project" value="TreeGrafter"/>
</dbReference>
<dbReference type="PROSITE" id="PS50096">
    <property type="entry name" value="IQ"/>
    <property type="match status" value="1"/>
</dbReference>
<dbReference type="PANTHER" id="PTHR10075:SF101">
    <property type="entry name" value="ZWEI IG DOMAIN PROTEIN ZIG-3"/>
    <property type="match status" value="1"/>
</dbReference>
<reference evidence="7" key="1">
    <citation type="submission" date="2021-01" db="EMBL/GenBank/DDBJ databases">
        <authorList>
            <person name="Li R."/>
            <person name="Bekaert M."/>
        </authorList>
    </citation>
    <scope>NUCLEOTIDE SEQUENCE</scope>
    <source>
        <strain evidence="7">Farmed</strain>
    </source>
</reference>
<dbReference type="GO" id="GO:0098632">
    <property type="term" value="F:cell-cell adhesion mediator activity"/>
    <property type="evidence" value="ECO:0007669"/>
    <property type="project" value="TreeGrafter"/>
</dbReference>
<evidence type="ECO:0000256" key="4">
    <source>
        <dbReference type="ARBA" id="ARBA00023319"/>
    </source>
</evidence>
<dbReference type="FunFam" id="2.60.40.10:FF:000425">
    <property type="entry name" value="Myosin light chain kinase"/>
    <property type="match status" value="1"/>
</dbReference>
<dbReference type="InterPro" id="IPR000048">
    <property type="entry name" value="IQ_motif_EF-hand-BS"/>
</dbReference>
<dbReference type="GO" id="GO:0007156">
    <property type="term" value="P:homophilic cell adhesion via plasma membrane adhesion molecules"/>
    <property type="evidence" value="ECO:0007669"/>
    <property type="project" value="TreeGrafter"/>
</dbReference>
<dbReference type="Proteomes" id="UP000597762">
    <property type="component" value="Unassembled WGS sequence"/>
</dbReference>
<dbReference type="SUPFAM" id="SSF48726">
    <property type="entry name" value="Immunoglobulin"/>
    <property type="match status" value="2"/>
</dbReference>
<organism evidence="7 8">
    <name type="scientific">Acanthosepion pharaonis</name>
    <name type="common">Pharaoh cuttlefish</name>
    <name type="synonym">Sepia pharaonis</name>
    <dbReference type="NCBI Taxonomy" id="158019"/>
    <lineage>
        <taxon>Eukaryota</taxon>
        <taxon>Metazoa</taxon>
        <taxon>Spiralia</taxon>
        <taxon>Lophotrochozoa</taxon>
        <taxon>Mollusca</taxon>
        <taxon>Cephalopoda</taxon>
        <taxon>Coleoidea</taxon>
        <taxon>Decapodiformes</taxon>
        <taxon>Sepiida</taxon>
        <taxon>Sepiina</taxon>
        <taxon>Sepiidae</taxon>
        <taxon>Acanthosepion</taxon>
    </lineage>
</organism>
<feature type="domain" description="Ig-like" evidence="6">
    <location>
        <begin position="718"/>
        <end position="806"/>
    </location>
</feature>
<dbReference type="Gene3D" id="1.20.5.190">
    <property type="match status" value="1"/>
</dbReference>
<evidence type="ECO:0000313" key="7">
    <source>
        <dbReference type="EMBL" id="CAE1290796.1"/>
    </source>
</evidence>
<dbReference type="InterPro" id="IPR036179">
    <property type="entry name" value="Ig-like_dom_sf"/>
</dbReference>
<dbReference type="InterPro" id="IPR003598">
    <property type="entry name" value="Ig_sub2"/>
</dbReference>
<keyword evidence="7" id="KW-0808">Transferase</keyword>
<dbReference type="InterPro" id="IPR013098">
    <property type="entry name" value="Ig_I-set"/>
</dbReference>
<dbReference type="EMBL" id="CAHIKZ030002689">
    <property type="protein sequence ID" value="CAE1290796.1"/>
    <property type="molecule type" value="Genomic_DNA"/>
</dbReference>
<dbReference type="InterPro" id="IPR003599">
    <property type="entry name" value="Ig_sub"/>
</dbReference>